<evidence type="ECO:0000313" key="2">
    <source>
        <dbReference type="EMBL" id="KAJ2847923.1"/>
    </source>
</evidence>
<dbReference type="InterPro" id="IPR009563">
    <property type="entry name" value="SSSCA1"/>
</dbReference>
<dbReference type="InterPro" id="IPR051888">
    <property type="entry name" value="UPF0148_domain"/>
</dbReference>
<gene>
    <name evidence="2" type="ORF">IWW36_003598</name>
</gene>
<dbReference type="Proteomes" id="UP001139887">
    <property type="component" value="Unassembled WGS sequence"/>
</dbReference>
<reference evidence="2" key="1">
    <citation type="submission" date="2022-07" db="EMBL/GenBank/DDBJ databases">
        <title>Phylogenomic reconstructions and comparative analyses of Kickxellomycotina fungi.</title>
        <authorList>
            <person name="Reynolds N.K."/>
            <person name="Stajich J.E."/>
            <person name="Barry K."/>
            <person name="Grigoriev I.V."/>
            <person name="Crous P."/>
            <person name="Smith M.E."/>
        </authorList>
    </citation>
    <scope>NUCLEOTIDE SEQUENCE</scope>
    <source>
        <strain evidence="2">NRRL 1566</strain>
    </source>
</reference>
<accession>A0A9W8LYE7</accession>
<dbReference type="EMBL" id="JANBUW010000241">
    <property type="protein sequence ID" value="KAJ2847923.1"/>
    <property type="molecule type" value="Genomic_DNA"/>
</dbReference>
<comment type="caution">
    <text evidence="2">The sequence shown here is derived from an EMBL/GenBank/DDBJ whole genome shotgun (WGS) entry which is preliminary data.</text>
</comment>
<proteinExistence type="predicted"/>
<dbReference type="OrthoDB" id="28939at2759"/>
<feature type="compositionally biased region" description="Basic and acidic residues" evidence="1">
    <location>
        <begin position="170"/>
        <end position="187"/>
    </location>
</feature>
<sequence>MSRLDAISSRMSKLMLKRWTMLGEMCSKDECSTPLMRDPETNNVKCVWHDVEELFPEEAVVGEDPKDPVPVGDSKTVIKHEEWSNSLLEDEKLDDQQNEIRRRKREQGDIASERIGKRLLQGWAMIDRSCPSKTCYNIPLVQDKEKVQECVICNQKYMDESDYIAKYGNVKDQDKPAEKQPETDVFKQPKPSSPPAAAAQPVTSGIPITGINTAIDVLDTQITQLSARLATASDLEDIQRIAKAIGTCAEAITKCKACVNYS</sequence>
<protein>
    <submittedName>
        <fullName evidence="2">Uncharacterized protein</fullName>
    </submittedName>
</protein>
<dbReference type="AlphaFoldDB" id="A0A9W8LYE7"/>
<name>A0A9W8LYE7_9FUNG</name>
<dbReference type="Pfam" id="PF06677">
    <property type="entry name" value="Auto_anti-p27"/>
    <property type="match status" value="2"/>
</dbReference>
<evidence type="ECO:0000256" key="1">
    <source>
        <dbReference type="SAM" id="MobiDB-lite"/>
    </source>
</evidence>
<dbReference type="PANTHER" id="PTHR16537">
    <property type="entry name" value="SJOEGREN SYNDROME/SCLERODERMA AUTOANTIGEN 1"/>
    <property type="match status" value="1"/>
</dbReference>
<feature type="region of interest" description="Disordered" evidence="1">
    <location>
        <begin position="170"/>
        <end position="202"/>
    </location>
</feature>
<keyword evidence="3" id="KW-1185">Reference proteome</keyword>
<evidence type="ECO:0000313" key="3">
    <source>
        <dbReference type="Proteomes" id="UP001139887"/>
    </source>
</evidence>
<organism evidence="2 3">
    <name type="scientific">Coemansia brasiliensis</name>
    <dbReference type="NCBI Taxonomy" id="2650707"/>
    <lineage>
        <taxon>Eukaryota</taxon>
        <taxon>Fungi</taxon>
        <taxon>Fungi incertae sedis</taxon>
        <taxon>Zoopagomycota</taxon>
        <taxon>Kickxellomycotina</taxon>
        <taxon>Kickxellomycetes</taxon>
        <taxon>Kickxellales</taxon>
        <taxon>Kickxellaceae</taxon>
        <taxon>Coemansia</taxon>
    </lineage>
</organism>
<dbReference type="PANTHER" id="PTHR16537:SF1">
    <property type="entry name" value="PROTEIN ZNRD2"/>
    <property type="match status" value="1"/>
</dbReference>